<feature type="coiled-coil region" evidence="4">
    <location>
        <begin position="271"/>
        <end position="305"/>
    </location>
</feature>
<comment type="similarity">
    <text evidence="1 3">Belongs to the tektin family.</text>
</comment>
<dbReference type="Ensembl" id="ENSHCOT00000025741.1">
    <property type="protein sequence ID" value="ENSHCOP00000009275.1"/>
    <property type="gene ID" value="ENSHCOG00000011749.1"/>
</dbReference>
<dbReference type="GO" id="GO:0060294">
    <property type="term" value="P:cilium movement involved in cell motility"/>
    <property type="evidence" value="ECO:0007669"/>
    <property type="project" value="UniProtKB-UniRule"/>
</dbReference>
<dbReference type="GO" id="GO:0015630">
    <property type="term" value="C:microtubule cytoskeleton"/>
    <property type="evidence" value="ECO:0007669"/>
    <property type="project" value="UniProtKB-UniRule"/>
</dbReference>
<dbReference type="GO" id="GO:0060271">
    <property type="term" value="P:cilium assembly"/>
    <property type="evidence" value="ECO:0007669"/>
    <property type="project" value="UniProtKB-UniRule"/>
</dbReference>
<keyword evidence="3" id="KW-0969">Cilium</keyword>
<reference evidence="5" key="1">
    <citation type="submission" date="2025-08" db="UniProtKB">
        <authorList>
            <consortium name="Ensembl"/>
        </authorList>
    </citation>
    <scope>IDENTIFICATION</scope>
</reference>
<accession>A0A3Q2XWH8</accession>
<dbReference type="AlphaFoldDB" id="A0A3Q2XWH8"/>
<evidence type="ECO:0000256" key="1">
    <source>
        <dbReference type="ARBA" id="ARBA00007209"/>
    </source>
</evidence>
<dbReference type="Proteomes" id="UP000264820">
    <property type="component" value="Unplaced"/>
</dbReference>
<keyword evidence="6" id="KW-1185">Reference proteome</keyword>
<keyword evidence="4" id="KW-0175">Coiled coil</keyword>
<dbReference type="InterPro" id="IPR000435">
    <property type="entry name" value="Tektins"/>
</dbReference>
<dbReference type="GO" id="GO:0005634">
    <property type="term" value="C:nucleus"/>
    <property type="evidence" value="ECO:0007669"/>
    <property type="project" value="TreeGrafter"/>
</dbReference>
<reference evidence="5" key="2">
    <citation type="submission" date="2025-09" db="UniProtKB">
        <authorList>
            <consortium name="Ensembl"/>
        </authorList>
    </citation>
    <scope>IDENTIFICATION</scope>
</reference>
<protein>
    <recommendedName>
        <fullName evidence="3">Tektin</fullName>
    </recommendedName>
</protein>
<evidence type="ECO:0000256" key="4">
    <source>
        <dbReference type="SAM" id="Coils"/>
    </source>
</evidence>
<organism evidence="5 6">
    <name type="scientific">Hippocampus comes</name>
    <name type="common">Tiger tail seahorse</name>
    <dbReference type="NCBI Taxonomy" id="109280"/>
    <lineage>
        <taxon>Eukaryota</taxon>
        <taxon>Metazoa</taxon>
        <taxon>Chordata</taxon>
        <taxon>Craniata</taxon>
        <taxon>Vertebrata</taxon>
        <taxon>Euteleostomi</taxon>
        <taxon>Actinopterygii</taxon>
        <taxon>Neopterygii</taxon>
        <taxon>Teleostei</taxon>
        <taxon>Neoteleostei</taxon>
        <taxon>Acanthomorphata</taxon>
        <taxon>Syngnathiaria</taxon>
        <taxon>Syngnathiformes</taxon>
        <taxon>Syngnathoidei</taxon>
        <taxon>Syngnathidae</taxon>
        <taxon>Hippocampus</taxon>
    </lineage>
</organism>
<evidence type="ECO:0000256" key="3">
    <source>
        <dbReference type="RuleBase" id="RU367040"/>
    </source>
</evidence>
<sequence length="413" mass="47813">MTKHPEKPIVHYGVPEWCNNNEQLSATAELERYLSNVIRQESRTLRNDTNCKTNWDESDTSRMLRDRVWEVSRCKDLLVSCAKKVDDEIEALTLSKTRTEETLAATAVPHEVSMESLTLREGRQGFELINDPVEKELKKEVHVRKRAQQTLQQLIDQAFEQLCILQKIRQQLTADLQNKVETLDIDNTCLELTITSSQISLKPDPTRIPAGSCTPHEWIQFTQLNLARAREAMEMSEQMREDMSLTRVSVRLQNDLKNQQRATEFALRKRNHEEQQACRELEWQLKNTEGEITDMENDIFKLDADLKAKTAPLKLAHTRLENRTCRPGMDLCRDEVDVERISINKSLHSLQRLKLHHNQMKQDHARKRGALALEERCINIRNRLIPILYSDGTPVPLLLLTSSSGRSTRHLEA</sequence>
<dbReference type="GeneTree" id="ENSGT00950000182894"/>
<evidence type="ECO:0000313" key="6">
    <source>
        <dbReference type="Proteomes" id="UP000264820"/>
    </source>
</evidence>
<proteinExistence type="inferred from homology"/>
<dbReference type="GO" id="GO:0005930">
    <property type="term" value="C:axoneme"/>
    <property type="evidence" value="ECO:0007669"/>
    <property type="project" value="UniProtKB-SubCell"/>
</dbReference>
<dbReference type="OMA" id="FDHRGKM"/>
<evidence type="ECO:0000256" key="2">
    <source>
        <dbReference type="ARBA" id="ARBA00022490"/>
    </source>
</evidence>
<name>A0A3Q2XWH8_HIPCM</name>
<dbReference type="InterPro" id="IPR048256">
    <property type="entry name" value="Tektin-like"/>
</dbReference>
<dbReference type="PANTHER" id="PTHR19960">
    <property type="entry name" value="TEKTIN"/>
    <property type="match status" value="1"/>
</dbReference>
<dbReference type="Pfam" id="PF03148">
    <property type="entry name" value="Tektin"/>
    <property type="match status" value="1"/>
</dbReference>
<keyword evidence="3" id="KW-0282">Flagellum</keyword>
<keyword evidence="2" id="KW-0963">Cytoplasm</keyword>
<dbReference type="PANTHER" id="PTHR19960:SF7">
    <property type="entry name" value="TEKTIN"/>
    <property type="match status" value="1"/>
</dbReference>
<evidence type="ECO:0000313" key="5">
    <source>
        <dbReference type="Ensembl" id="ENSHCOP00000009275.1"/>
    </source>
</evidence>
<comment type="subcellular location">
    <subcellularLocation>
        <location evidence="3">Cytoplasm</location>
        <location evidence="3">Cytoskeleton</location>
        <location evidence="3">Cilium axoneme</location>
    </subcellularLocation>
</comment>
<keyword evidence="3" id="KW-0966">Cell projection</keyword>